<evidence type="ECO:0000313" key="2">
    <source>
        <dbReference type="Proteomes" id="UP000009016"/>
    </source>
</evidence>
<reference evidence="1 2" key="1">
    <citation type="journal article" date="2012" name="J. Virol.">
        <title>Complete Genome Sequence of Aeromonas hydrophila Phage CC2.</title>
        <authorList>
            <person name="Shen C.J."/>
            <person name="Liu Y.J."/>
            <person name="Lu C.P."/>
        </authorList>
    </citation>
    <scope>NUCLEOTIDE SEQUENCE [LARGE SCALE GENOMIC DNA]</scope>
</reference>
<dbReference type="RefSeq" id="YP_007010054.1">
    <property type="nucleotide sequence ID" value="NC_019538.1"/>
</dbReference>
<name>I6WBN7_9CAUD</name>
<dbReference type="KEGG" id="vg:14016321"/>
<gene>
    <name evidence="1" type="ORF">CC2_028</name>
</gene>
<protein>
    <submittedName>
        <fullName evidence="1">Uncharacterized protein</fullName>
    </submittedName>
</protein>
<sequence>MKVRFKNIESKFAFTTGGRANMSIAEYMGNEFHKAQTDFDGSIKLVDNKGNGIVLDAYGKAVPENGWNACFFKDETQYLEMSYED</sequence>
<evidence type="ECO:0000313" key="1">
    <source>
        <dbReference type="EMBL" id="AFN39320.1"/>
    </source>
</evidence>
<dbReference type="GeneID" id="14016321"/>
<organism evidence="1 2">
    <name type="scientific">Aeromonas phage CC2</name>
    <dbReference type="NCBI Taxonomy" id="1204516"/>
    <lineage>
        <taxon>Viruses</taxon>
        <taxon>Duplodnaviria</taxon>
        <taxon>Heunggongvirae</taxon>
        <taxon>Uroviricota</taxon>
        <taxon>Caudoviricetes</taxon>
        <taxon>Pantevenvirales</taxon>
        <taxon>Straboviridae</taxon>
        <taxon>Emmerichvirinae</taxon>
        <taxon>Ceceduovirus</taxon>
        <taxon>Ceceduovirus cc2</taxon>
    </lineage>
</organism>
<accession>I6WBN7</accession>
<proteinExistence type="predicted"/>
<keyword evidence="2" id="KW-1185">Reference proteome</keyword>
<dbReference type="Proteomes" id="UP000009016">
    <property type="component" value="Segment"/>
</dbReference>
<dbReference type="EMBL" id="JX123262">
    <property type="protein sequence ID" value="AFN39320.1"/>
    <property type="molecule type" value="Genomic_DNA"/>
</dbReference>